<keyword evidence="1" id="KW-1133">Transmembrane helix</keyword>
<keyword evidence="1" id="KW-0472">Membrane</keyword>
<feature type="transmembrane region" description="Helical" evidence="1">
    <location>
        <begin position="342"/>
        <end position="359"/>
    </location>
</feature>
<dbReference type="EMBL" id="QGDO01000004">
    <property type="protein sequence ID" value="PWJ40823.1"/>
    <property type="molecule type" value="Genomic_DNA"/>
</dbReference>
<accession>A0A315ZVX5</accession>
<gene>
    <name evidence="2" type="ORF">BC781_10482</name>
</gene>
<dbReference type="InterPro" id="IPR052556">
    <property type="entry name" value="PolySynth_Transporter"/>
</dbReference>
<evidence type="ECO:0000313" key="2">
    <source>
        <dbReference type="EMBL" id="PWJ40823.1"/>
    </source>
</evidence>
<comment type="caution">
    <text evidence="2">The sequence shown here is derived from an EMBL/GenBank/DDBJ whole genome shotgun (WGS) entry which is preliminary data.</text>
</comment>
<dbReference type="OrthoDB" id="9770347at2"/>
<keyword evidence="3" id="KW-1185">Reference proteome</keyword>
<dbReference type="PANTHER" id="PTHR43424:SF1">
    <property type="entry name" value="LOCUS PUTATIVE PROTEIN 1-RELATED"/>
    <property type="match status" value="1"/>
</dbReference>
<proteinExistence type="predicted"/>
<name>A0A315ZVX5_SEDFL</name>
<dbReference type="PANTHER" id="PTHR43424">
    <property type="entry name" value="LOCUS PUTATIVE PROTEIN 1-RELATED"/>
    <property type="match status" value="1"/>
</dbReference>
<keyword evidence="1" id="KW-0812">Transmembrane</keyword>
<feature type="transmembrane region" description="Helical" evidence="1">
    <location>
        <begin position="276"/>
        <end position="294"/>
    </location>
</feature>
<reference evidence="2 3" key="1">
    <citation type="submission" date="2018-03" db="EMBL/GenBank/DDBJ databases">
        <title>Genomic Encyclopedia of Archaeal and Bacterial Type Strains, Phase II (KMG-II): from individual species to whole genera.</title>
        <authorList>
            <person name="Goeker M."/>
        </authorList>
    </citation>
    <scope>NUCLEOTIDE SEQUENCE [LARGE SCALE GENOMIC DNA]</scope>
    <source>
        <strain evidence="2 3">DSM 28229</strain>
    </source>
</reference>
<feature type="transmembrane region" description="Helical" evidence="1">
    <location>
        <begin position="163"/>
        <end position="181"/>
    </location>
</feature>
<evidence type="ECO:0000256" key="1">
    <source>
        <dbReference type="SAM" id="Phobius"/>
    </source>
</evidence>
<dbReference type="Pfam" id="PF13440">
    <property type="entry name" value="Polysacc_synt_3"/>
    <property type="match status" value="1"/>
</dbReference>
<sequence>MIHKLKKIFNKNTPKSDTFRLIGNINWLALDRIVRMGGGVFVNAAVSRYLGPESMGKWDTALAFMGVYVVFSALGSERILTRDLVDATENKKSEILGTAAITRIISSLVFSIICAFSILFLNTDDPEQVTVGIIISIGIFFQAADIITYFYQANLLSKRIVQTKTIAFIVSSVLKLILIYLNAELIAFASTYLIEVGLSSILLLRMYQKNENRGIRSWTFSFIEAQKQLKEGGPLLISGLAYMIYVRADQLMIGEMLTKTDVGVYSRAIKLYEIPMAIYGIFATTLFPKLTSLFKDDERRFMEGYKLSATLMTFIAYLGVIVTWLVGQYVILVLYGEQYSGAIKVLNVLMIGIVFLYNAGQRGNYLLLNGLYNIIIINAVLSAVLNIVLNYYLIPKYGILGAAWASVITQFFVLELSNLFFKGTRNIFYIQLKALFLIHIHRYIYQIKNKI</sequence>
<feature type="transmembrane region" description="Helical" evidence="1">
    <location>
        <begin position="399"/>
        <end position="421"/>
    </location>
</feature>
<evidence type="ECO:0000313" key="3">
    <source>
        <dbReference type="Proteomes" id="UP000245535"/>
    </source>
</evidence>
<feature type="transmembrane region" description="Helical" evidence="1">
    <location>
        <begin position="100"/>
        <end position="121"/>
    </location>
</feature>
<organism evidence="2 3">
    <name type="scientific">Sediminitomix flava</name>
    <dbReference type="NCBI Taxonomy" id="379075"/>
    <lineage>
        <taxon>Bacteria</taxon>
        <taxon>Pseudomonadati</taxon>
        <taxon>Bacteroidota</taxon>
        <taxon>Cytophagia</taxon>
        <taxon>Cytophagales</taxon>
        <taxon>Flammeovirgaceae</taxon>
        <taxon>Sediminitomix</taxon>
    </lineage>
</organism>
<dbReference type="Proteomes" id="UP000245535">
    <property type="component" value="Unassembled WGS sequence"/>
</dbReference>
<dbReference type="RefSeq" id="WP_109619598.1">
    <property type="nucleotide sequence ID" value="NZ_QGDO01000004.1"/>
</dbReference>
<feature type="transmembrane region" description="Helical" evidence="1">
    <location>
        <begin position="314"/>
        <end position="335"/>
    </location>
</feature>
<dbReference type="AlphaFoldDB" id="A0A315ZVX5"/>
<protein>
    <submittedName>
        <fullName evidence="2">PST family polysaccharide transporter</fullName>
    </submittedName>
</protein>
<dbReference type="CDD" id="cd13128">
    <property type="entry name" value="MATE_Wzx_like"/>
    <property type="match status" value="1"/>
</dbReference>
<feature type="transmembrane region" description="Helical" evidence="1">
    <location>
        <begin position="133"/>
        <end position="151"/>
    </location>
</feature>
<feature type="transmembrane region" description="Helical" evidence="1">
    <location>
        <begin position="371"/>
        <end position="392"/>
    </location>
</feature>